<dbReference type="RefSeq" id="WP_058459849.1">
    <property type="nucleotide sequence ID" value="NZ_CAAAIY010000006.1"/>
</dbReference>
<evidence type="ECO:0000256" key="1">
    <source>
        <dbReference type="SAM" id="MobiDB-lite"/>
    </source>
</evidence>
<dbReference type="AlphaFoldDB" id="A0A0W0RRA1"/>
<dbReference type="OrthoDB" id="9937840at2"/>
<name>A0A0W0RRA1_LEGBO</name>
<accession>A0A0W0RRA1</accession>
<reference evidence="2 3" key="1">
    <citation type="submission" date="2015-11" db="EMBL/GenBank/DDBJ databases">
        <title>Genomic analysis of 38 Legionella species identifies large and diverse effector repertoires.</title>
        <authorList>
            <person name="Burstein D."/>
            <person name="Amaro F."/>
            <person name="Zusman T."/>
            <person name="Lifshitz Z."/>
            <person name="Cohen O."/>
            <person name="Gilbert J.A."/>
            <person name="Pupko T."/>
            <person name="Shuman H.A."/>
            <person name="Segal G."/>
        </authorList>
    </citation>
    <scope>NUCLEOTIDE SEQUENCE [LARGE SCALE GENOMIC DNA]</scope>
    <source>
        <strain evidence="2 3">WIGA</strain>
    </source>
</reference>
<proteinExistence type="predicted"/>
<organism evidence="2 3">
    <name type="scientific">Legionella bozemanae</name>
    <name type="common">Fluoribacter bozemanae</name>
    <dbReference type="NCBI Taxonomy" id="447"/>
    <lineage>
        <taxon>Bacteria</taxon>
        <taxon>Pseudomonadati</taxon>
        <taxon>Pseudomonadota</taxon>
        <taxon>Gammaproteobacteria</taxon>
        <taxon>Legionellales</taxon>
        <taxon>Legionellaceae</taxon>
        <taxon>Legionella</taxon>
    </lineage>
</organism>
<dbReference type="Proteomes" id="UP000054695">
    <property type="component" value="Unassembled WGS sequence"/>
</dbReference>
<dbReference type="PATRIC" id="fig|447.4.peg.2379"/>
<feature type="region of interest" description="Disordered" evidence="1">
    <location>
        <begin position="129"/>
        <end position="154"/>
    </location>
</feature>
<comment type="caution">
    <text evidence="2">The sequence shown here is derived from an EMBL/GenBank/DDBJ whole genome shotgun (WGS) entry which is preliminary data.</text>
</comment>
<sequence>MPKIKVTELEDLERIFKNKLDELNTAPTNSHTGMSKCIINKLIHDLGNLVIIAKASNLSEMPMAGNMYQNVKSLSEKLEFNDPEILKFLNNTEFSKISPPSSERFDDEVEFSGEEDELCLKAKALCLKSKKEDSDEEDIFEWDEEDTEDKPFTP</sequence>
<gene>
    <name evidence="2" type="ORF">Lboz_2245</name>
</gene>
<keyword evidence="3" id="KW-1185">Reference proteome</keyword>
<feature type="compositionally biased region" description="Acidic residues" evidence="1">
    <location>
        <begin position="134"/>
        <end position="148"/>
    </location>
</feature>
<dbReference type="EMBL" id="LNXU01000019">
    <property type="protein sequence ID" value="KTC73599.1"/>
    <property type="molecule type" value="Genomic_DNA"/>
</dbReference>
<protein>
    <submittedName>
        <fullName evidence="2">Uncharacterized protein</fullName>
    </submittedName>
</protein>
<evidence type="ECO:0000313" key="2">
    <source>
        <dbReference type="EMBL" id="KTC73599.1"/>
    </source>
</evidence>
<evidence type="ECO:0000313" key="3">
    <source>
        <dbReference type="Proteomes" id="UP000054695"/>
    </source>
</evidence>